<dbReference type="EMBL" id="QEAQ01000204">
    <property type="protein sequence ID" value="TPX53713.1"/>
    <property type="molecule type" value="Genomic_DNA"/>
</dbReference>
<keyword evidence="2" id="KW-1185">Reference proteome</keyword>
<dbReference type="Gene3D" id="2.70.9.10">
    <property type="entry name" value="Adenovirus Type 2 Hexon, domain 4"/>
    <property type="match status" value="1"/>
</dbReference>
<evidence type="ECO:0000313" key="2">
    <source>
        <dbReference type="Proteomes" id="UP000318582"/>
    </source>
</evidence>
<dbReference type="Proteomes" id="UP000318582">
    <property type="component" value="Unassembled WGS sequence"/>
</dbReference>
<dbReference type="AlphaFoldDB" id="A0A507DQ35"/>
<organism evidence="1 2">
    <name type="scientific">Powellomyces hirtus</name>
    <dbReference type="NCBI Taxonomy" id="109895"/>
    <lineage>
        <taxon>Eukaryota</taxon>
        <taxon>Fungi</taxon>
        <taxon>Fungi incertae sedis</taxon>
        <taxon>Chytridiomycota</taxon>
        <taxon>Chytridiomycota incertae sedis</taxon>
        <taxon>Chytridiomycetes</taxon>
        <taxon>Spizellomycetales</taxon>
        <taxon>Powellomycetaceae</taxon>
        <taxon>Powellomyces</taxon>
    </lineage>
</organism>
<name>A0A507DQ35_9FUNG</name>
<reference evidence="1 2" key="1">
    <citation type="journal article" date="2019" name="Sci. Rep.">
        <title>Comparative genomics of chytrid fungi reveal insights into the obligate biotrophic and pathogenic lifestyle of Synchytrium endobioticum.</title>
        <authorList>
            <person name="van de Vossenberg B.T.L.H."/>
            <person name="Warris S."/>
            <person name="Nguyen H.D.T."/>
            <person name="van Gent-Pelzer M.P.E."/>
            <person name="Joly D.L."/>
            <person name="van de Geest H.C."/>
            <person name="Bonants P.J.M."/>
            <person name="Smith D.S."/>
            <person name="Levesque C.A."/>
            <person name="van der Lee T.A.J."/>
        </authorList>
    </citation>
    <scope>NUCLEOTIDE SEQUENCE [LARGE SCALE GENOMIC DNA]</scope>
    <source>
        <strain evidence="1 2">CBS 809.83</strain>
    </source>
</reference>
<dbReference type="SUPFAM" id="SSF49749">
    <property type="entry name" value="Group II dsDNA viruses VP"/>
    <property type="match status" value="1"/>
</dbReference>
<dbReference type="InterPro" id="IPR016112">
    <property type="entry name" value="VP_dsDNA_II"/>
</dbReference>
<proteinExistence type="predicted"/>
<evidence type="ECO:0000313" key="1">
    <source>
        <dbReference type="EMBL" id="TPX53713.1"/>
    </source>
</evidence>
<protein>
    <submittedName>
        <fullName evidence="1">Uncharacterized protein</fullName>
    </submittedName>
</protein>
<accession>A0A507DQ35</accession>
<comment type="caution">
    <text evidence="1">The sequence shown here is derived from an EMBL/GenBank/DDBJ whole genome shotgun (WGS) entry which is preliminary data.</text>
</comment>
<gene>
    <name evidence="1" type="ORF">PhCBS80983_g06216</name>
</gene>
<sequence length="416" mass="45656">MSQVATVPRNWLFASSSFSRSWSDPRGEGWAVYSPIGQSEYSTKSRNLTPIKISCDSNSVSFILQKLLISMDVTAVNDGAPTSGAGIVNTKLGLESLIQSITVKAGGEVLTKIDQYPAYLAQTYRNLNKGHKQLLQNMHGYGMTDVFAASHTVSVNMHPMLGCFHPTNDQFFPVWALPNQALTIEIVLADPSNVFTSGNVNELRVSNIRCLVPYITPPPTIVYNVTRSIADGKSIFYDYCRSMQTMNSASGGSQNVFVLHMSGIRSLIGLECCFVDDNVLSDHTKDKSETFSSQNLREWRIQLSPNAVIPSGPQGFTHGPFNKETLLVSHLSSNDFDQMADMDISFADYDQKQFSFSYGFQSKDEGSTAALSFTGTDSILKIITKHASPPPPQTVRLLTTYHENVTLSIGGMVTVL</sequence>